<evidence type="ECO:0000256" key="3">
    <source>
        <dbReference type="ARBA" id="ARBA00022827"/>
    </source>
</evidence>
<organism evidence="6 7">
    <name type="scientific">Xaviernesmea oryzae</name>
    <dbReference type="NCBI Taxonomy" id="464029"/>
    <lineage>
        <taxon>Bacteria</taxon>
        <taxon>Pseudomonadati</taxon>
        <taxon>Pseudomonadota</taxon>
        <taxon>Alphaproteobacteria</taxon>
        <taxon>Hyphomicrobiales</taxon>
        <taxon>Rhizobiaceae</taxon>
        <taxon>Rhizobium/Agrobacterium group</taxon>
        <taxon>Xaviernesmea</taxon>
    </lineage>
</organism>
<dbReference type="Gene3D" id="1.10.8.260">
    <property type="entry name" value="HI0933 insert domain-like"/>
    <property type="match status" value="1"/>
</dbReference>
<reference evidence="6 7" key="1">
    <citation type="submission" date="2016-09" db="EMBL/GenBank/DDBJ databases">
        <title>Rhizobium sp. nov., a novel species isolated from the rice rhizosphere.</title>
        <authorList>
            <person name="Zhao J."/>
            <person name="Zhang X."/>
        </authorList>
    </citation>
    <scope>NUCLEOTIDE SEQUENCE [LARGE SCALE GENOMIC DNA]</scope>
    <source>
        <strain evidence="6 7">1.7048</strain>
    </source>
</reference>
<dbReference type="SUPFAM" id="SSF160996">
    <property type="entry name" value="HI0933 insert domain-like"/>
    <property type="match status" value="1"/>
</dbReference>
<comment type="caution">
    <text evidence="6">The sequence shown here is derived from an EMBL/GenBank/DDBJ whole genome shotgun (WGS) entry which is preliminary data.</text>
</comment>
<evidence type="ECO:0000256" key="1">
    <source>
        <dbReference type="ARBA" id="ARBA00001974"/>
    </source>
</evidence>
<gene>
    <name evidence="6" type="ORF">BJF93_05790</name>
</gene>
<keyword evidence="3" id="KW-0274">FAD</keyword>
<dbReference type="SUPFAM" id="SSF51905">
    <property type="entry name" value="FAD/NAD(P)-binding domain"/>
    <property type="match status" value="1"/>
</dbReference>
<feature type="domain" description="RsdA/BaiN/AoA(So)-like insert" evidence="5">
    <location>
        <begin position="190"/>
        <end position="359"/>
    </location>
</feature>
<name>A0A1Q9ARW0_9HYPH</name>
<dbReference type="InterPro" id="IPR023166">
    <property type="entry name" value="BaiN-like_dom_sf"/>
</dbReference>
<dbReference type="InterPro" id="IPR057661">
    <property type="entry name" value="RsdA/BaiN/AoA(So)_Rossmann"/>
</dbReference>
<evidence type="ECO:0000313" key="7">
    <source>
        <dbReference type="Proteomes" id="UP000186364"/>
    </source>
</evidence>
<evidence type="ECO:0000256" key="2">
    <source>
        <dbReference type="ARBA" id="ARBA00022630"/>
    </source>
</evidence>
<dbReference type="InterPro" id="IPR036188">
    <property type="entry name" value="FAD/NAD-bd_sf"/>
</dbReference>
<accession>A0A1Q9ARW0</accession>
<dbReference type="InterPro" id="IPR004792">
    <property type="entry name" value="BaiN-like"/>
</dbReference>
<dbReference type="PRINTS" id="PR00411">
    <property type="entry name" value="PNDRDTASEI"/>
</dbReference>
<proteinExistence type="predicted"/>
<evidence type="ECO:0000259" key="4">
    <source>
        <dbReference type="Pfam" id="PF03486"/>
    </source>
</evidence>
<dbReference type="PANTHER" id="PTHR42887">
    <property type="entry name" value="OS12G0638800 PROTEIN"/>
    <property type="match status" value="1"/>
</dbReference>
<dbReference type="Gene3D" id="3.50.50.60">
    <property type="entry name" value="FAD/NAD(P)-binding domain"/>
    <property type="match status" value="1"/>
</dbReference>
<keyword evidence="2" id="KW-0285">Flavoprotein</keyword>
<dbReference type="PANTHER" id="PTHR42887:SF2">
    <property type="entry name" value="OS12G0638800 PROTEIN"/>
    <property type="match status" value="1"/>
</dbReference>
<dbReference type="InterPro" id="IPR055178">
    <property type="entry name" value="RsdA/BaiN/AoA(So)-like_dom"/>
</dbReference>
<protein>
    <submittedName>
        <fullName evidence="6">Uncharacterized protein</fullName>
    </submittedName>
</protein>
<evidence type="ECO:0000313" key="6">
    <source>
        <dbReference type="EMBL" id="OLP58140.1"/>
    </source>
</evidence>
<sequence>MRDHFDVAVIGAGAAGMMAAMTAGRRGRRVVVIDHAKAPGEKIRISGGGRCNFTNLRTAPSAFLSANPHFAKSALARFTPQDFLAMVEARGISWHEKTLGQLFCDGSAREIVALLTDGMAEAGVDLRLGQTIEKVERRADGAFGVQLAAGLVTAQRLIVASGGKSIPKMGATGFAYRLAESFGLPLVETRPGLVPLTLDPQQLADYADLTGIALPVSVRAVGADAGQGGGRKADKRPAFREAMLFTHRGLSGPAILQISSYWREGETIAIDLIPEMDLAGHLKTLRRQAGRQQLRGVLADFMPKRLVQLLLPELAKVAGKVPETPLADYSDAAIGALVGALKDFTLKPAGSEGYRTAEVTLGGVDTKALHSRSMEAQAVPGLHFIGECVDVTGWLGGYNFQWAWASGFSAGQSA</sequence>
<dbReference type="Gene3D" id="2.40.30.10">
    <property type="entry name" value="Translation factors"/>
    <property type="match status" value="1"/>
</dbReference>
<dbReference type="EMBL" id="MKIP01000058">
    <property type="protein sequence ID" value="OLP58140.1"/>
    <property type="molecule type" value="Genomic_DNA"/>
</dbReference>
<dbReference type="Proteomes" id="UP000186364">
    <property type="component" value="Unassembled WGS sequence"/>
</dbReference>
<dbReference type="NCBIfam" id="TIGR00275">
    <property type="entry name" value="aminoacetone oxidase family FAD-binding enzyme"/>
    <property type="match status" value="1"/>
</dbReference>
<dbReference type="Pfam" id="PF03486">
    <property type="entry name" value="HI0933_like"/>
    <property type="match status" value="1"/>
</dbReference>
<evidence type="ECO:0000259" key="5">
    <source>
        <dbReference type="Pfam" id="PF22780"/>
    </source>
</evidence>
<keyword evidence="7" id="KW-1185">Reference proteome</keyword>
<comment type="cofactor">
    <cofactor evidence="1">
        <name>FAD</name>
        <dbReference type="ChEBI" id="CHEBI:57692"/>
    </cofactor>
</comment>
<dbReference type="OrthoDB" id="9773233at2"/>
<dbReference type="AlphaFoldDB" id="A0A1Q9ARW0"/>
<dbReference type="Pfam" id="PF22780">
    <property type="entry name" value="HI0933_like_1st"/>
    <property type="match status" value="1"/>
</dbReference>
<dbReference type="RefSeq" id="WP_075629345.1">
    <property type="nucleotide sequence ID" value="NZ_FOAM01000013.1"/>
</dbReference>
<feature type="domain" description="RsdA/BaiN/AoA(So)-like Rossmann fold-like" evidence="4">
    <location>
        <begin position="6"/>
        <end position="412"/>
    </location>
</feature>